<feature type="binding site" evidence="2">
    <location>
        <position position="58"/>
    </location>
    <ligand>
        <name>substrate</name>
    </ligand>
</feature>
<gene>
    <name evidence="2" type="primary">thiL</name>
    <name evidence="5" type="ORF">Thi970DRAFT_02789</name>
</gene>
<feature type="binding site" evidence="2">
    <location>
        <position position="79"/>
    </location>
    <ligand>
        <name>Mg(2+)</name>
        <dbReference type="ChEBI" id="CHEBI:18420"/>
        <label>4</label>
    </ligand>
</feature>
<feature type="binding site" evidence="2">
    <location>
        <begin position="125"/>
        <end position="126"/>
    </location>
    <ligand>
        <name>ATP</name>
        <dbReference type="ChEBI" id="CHEBI:30616"/>
    </ligand>
</feature>
<feature type="binding site" evidence="2">
    <location>
        <position position="328"/>
    </location>
    <ligand>
        <name>substrate</name>
    </ligand>
</feature>
<dbReference type="RefSeq" id="WP_009149433.1">
    <property type="nucleotide sequence ID" value="NZ_CP121471.1"/>
</dbReference>
<feature type="binding site" evidence="2">
    <location>
        <position position="51"/>
    </location>
    <ligand>
        <name>Mg(2+)</name>
        <dbReference type="ChEBI" id="CHEBI:18420"/>
        <label>1</label>
    </ligand>
</feature>
<keyword evidence="2" id="KW-0460">Magnesium</keyword>
<proteinExistence type="inferred from homology"/>
<name>H8Z1H3_9GAMM</name>
<dbReference type="HOGENOM" id="CLU_046964_3_0_6"/>
<reference evidence="6" key="1">
    <citation type="submission" date="2011-06" db="EMBL/GenBank/DDBJ databases">
        <authorList>
            <consortium name="US DOE Joint Genome Institute (JGI-PGF)"/>
            <person name="Lucas S."/>
            <person name="Han J."/>
            <person name="Lapidus A."/>
            <person name="Cheng J.-F."/>
            <person name="Goodwin L."/>
            <person name="Pitluck S."/>
            <person name="Peters L."/>
            <person name="Land M.L."/>
            <person name="Hauser L."/>
            <person name="Vogl K."/>
            <person name="Liu Z."/>
            <person name="Overmann J."/>
            <person name="Frigaard N.-U."/>
            <person name="Bryant D.A."/>
            <person name="Woyke T.J."/>
        </authorList>
    </citation>
    <scope>NUCLEOTIDE SEQUENCE [LARGE SCALE GENOMIC DNA]</scope>
    <source>
        <strain evidence="6">970</strain>
    </source>
</reference>
<dbReference type="Proteomes" id="UP000002964">
    <property type="component" value="Unassembled WGS sequence"/>
</dbReference>
<evidence type="ECO:0000259" key="3">
    <source>
        <dbReference type="Pfam" id="PF00586"/>
    </source>
</evidence>
<sequence>MSNSSVHGEFALIRDFLTGLGAPREDVLVDIGDDCALTRLPPGFELAFSIDTLVSGRHFFPDCDPTRLGHKSLAVGLSDLAAMGATPAWATLALTIPQAEPLWLQAFAQGLHRLACRHSLRLVGGDLTRGPLTISIQVMGLVKPEHAILRSGASPGDAIMVSGTLGDAGLALQSLLSRDKHPAAHLDPQLRDRLERPTPRVALGCQLVGIASAAIDVSDGLVADLGHLLDQSRCGANLELAALPLTEQVARVVTQQDDWAIPLTSGDDYELCFTVPQENLDQALALDNQFGCSVTIIGQVTEAPNIRLVLPDGQKMDLSEQKNGPTGFDHFCAD</sequence>
<feature type="binding site" evidence="2">
    <location>
        <position position="34"/>
    </location>
    <ligand>
        <name>Mg(2+)</name>
        <dbReference type="ChEBI" id="CHEBI:18420"/>
        <label>4</label>
    </ligand>
</feature>
<feature type="binding site" evidence="2">
    <location>
        <position position="49"/>
    </location>
    <ligand>
        <name>Mg(2+)</name>
        <dbReference type="ChEBI" id="CHEBI:18420"/>
        <label>4</label>
    </ligand>
</feature>
<feature type="binding site" evidence="2">
    <location>
        <position position="267"/>
    </location>
    <ligand>
        <name>substrate</name>
    </ligand>
</feature>
<dbReference type="InterPro" id="IPR016188">
    <property type="entry name" value="PurM-like_N"/>
</dbReference>
<evidence type="ECO:0000256" key="1">
    <source>
        <dbReference type="ARBA" id="ARBA00022977"/>
    </source>
</evidence>
<dbReference type="HAMAP" id="MF_02128">
    <property type="entry name" value="TMP_kinase"/>
    <property type="match status" value="1"/>
</dbReference>
<keyword evidence="2 5" id="KW-0418">Kinase</keyword>
<reference evidence="5 6" key="2">
    <citation type="submission" date="2011-11" db="EMBL/GenBank/DDBJ databases">
        <authorList>
            <consortium name="US DOE Joint Genome Institute"/>
            <person name="Lucas S."/>
            <person name="Han J."/>
            <person name="Lapidus A."/>
            <person name="Cheng J.-F."/>
            <person name="Goodwin L."/>
            <person name="Pitluck S."/>
            <person name="Peters L."/>
            <person name="Ovchinnikova G."/>
            <person name="Zhang X."/>
            <person name="Detter J.C."/>
            <person name="Han C."/>
            <person name="Tapia R."/>
            <person name="Land M."/>
            <person name="Hauser L."/>
            <person name="Kyrpides N."/>
            <person name="Ivanova N."/>
            <person name="Pagani I."/>
            <person name="Vogl K."/>
            <person name="Liu Z."/>
            <person name="Overmann J."/>
            <person name="Frigaard N.-U."/>
            <person name="Bryant D."/>
            <person name="Woyke T."/>
        </authorList>
    </citation>
    <scope>NUCLEOTIDE SEQUENCE [LARGE SCALE GENOMIC DNA]</scope>
    <source>
        <strain evidence="5 6">970</strain>
    </source>
</reference>
<organism evidence="5 6">
    <name type="scientific">Thiorhodovibrio frisius</name>
    <dbReference type="NCBI Taxonomy" id="631362"/>
    <lineage>
        <taxon>Bacteria</taxon>
        <taxon>Pseudomonadati</taxon>
        <taxon>Pseudomonadota</taxon>
        <taxon>Gammaproteobacteria</taxon>
        <taxon>Chromatiales</taxon>
        <taxon>Chromatiaceae</taxon>
        <taxon>Thiorhodovibrio</taxon>
    </lineage>
</organism>
<comment type="similarity">
    <text evidence="2">Belongs to the thiamine-monophosphate kinase family.</text>
</comment>
<feature type="binding site" evidence="2">
    <location>
        <position position="126"/>
    </location>
    <ligand>
        <name>Mg(2+)</name>
        <dbReference type="ChEBI" id="CHEBI:18420"/>
        <label>1</label>
    </ligand>
</feature>
<dbReference type="NCBIfam" id="TIGR01379">
    <property type="entry name" value="thiL"/>
    <property type="match status" value="1"/>
</dbReference>
<accession>H8Z1H3</accession>
<evidence type="ECO:0000313" key="6">
    <source>
        <dbReference type="Proteomes" id="UP000002964"/>
    </source>
</evidence>
<feature type="binding site" evidence="2">
    <location>
        <position position="216"/>
    </location>
    <ligand>
        <name>Mg(2+)</name>
        <dbReference type="ChEBI" id="CHEBI:18420"/>
        <label>3</label>
    </ligand>
</feature>
<dbReference type="InterPro" id="IPR036921">
    <property type="entry name" value="PurM-like_N_sf"/>
</dbReference>
<dbReference type="PANTHER" id="PTHR30270:SF0">
    <property type="entry name" value="THIAMINE-MONOPHOSPHATE KINASE"/>
    <property type="match status" value="1"/>
</dbReference>
<keyword evidence="2" id="KW-0479">Metal-binding</keyword>
<feature type="binding site" evidence="2">
    <location>
        <position position="219"/>
    </location>
    <ligand>
        <name>Mg(2+)</name>
        <dbReference type="ChEBI" id="CHEBI:18420"/>
        <label>5</label>
    </ligand>
</feature>
<dbReference type="OrthoDB" id="9802811at2"/>
<dbReference type="SUPFAM" id="SSF56042">
    <property type="entry name" value="PurM C-terminal domain-like"/>
    <property type="match status" value="1"/>
</dbReference>
<dbReference type="InterPro" id="IPR006283">
    <property type="entry name" value="ThiL-like"/>
</dbReference>
<dbReference type="GO" id="GO:0009030">
    <property type="term" value="F:thiamine-phosphate kinase activity"/>
    <property type="evidence" value="ECO:0007669"/>
    <property type="project" value="UniProtKB-UniRule"/>
</dbReference>
<dbReference type="GO" id="GO:0005524">
    <property type="term" value="F:ATP binding"/>
    <property type="evidence" value="ECO:0007669"/>
    <property type="project" value="UniProtKB-UniRule"/>
</dbReference>
<dbReference type="GO" id="GO:0009229">
    <property type="term" value="P:thiamine diphosphate biosynthetic process"/>
    <property type="evidence" value="ECO:0007669"/>
    <property type="project" value="UniProtKB-UniRule"/>
</dbReference>
<dbReference type="EC" id="2.7.4.16" evidence="2"/>
<dbReference type="AlphaFoldDB" id="H8Z1H3"/>
<dbReference type="GO" id="GO:0000287">
    <property type="term" value="F:magnesium ion binding"/>
    <property type="evidence" value="ECO:0007669"/>
    <property type="project" value="UniProtKB-UniRule"/>
</dbReference>
<dbReference type="PIRSF" id="PIRSF005303">
    <property type="entry name" value="Thiam_monoph_kin"/>
    <property type="match status" value="1"/>
</dbReference>
<comment type="miscellaneous">
    <text evidence="2">Reaction mechanism of ThiL seems to utilize a direct, inline transfer of the gamma-phosphate of ATP to TMP rather than a phosphorylated enzyme intermediate.</text>
</comment>
<feature type="binding site" evidence="2">
    <location>
        <position position="218"/>
    </location>
    <ligand>
        <name>ATP</name>
        <dbReference type="ChEBI" id="CHEBI:30616"/>
    </ligand>
</feature>
<dbReference type="eggNOG" id="COG0611">
    <property type="taxonomic scope" value="Bacteria"/>
</dbReference>
<dbReference type="CDD" id="cd02194">
    <property type="entry name" value="ThiL"/>
    <property type="match status" value="1"/>
</dbReference>
<dbReference type="Pfam" id="PF00586">
    <property type="entry name" value="AIRS"/>
    <property type="match status" value="1"/>
</dbReference>
<keyword evidence="2" id="KW-0067">ATP-binding</keyword>
<comment type="caution">
    <text evidence="2">Lacks conserved residue(s) required for the propagation of feature annotation.</text>
</comment>
<feature type="domain" description="PurM-like N-terminal" evidence="3">
    <location>
        <begin position="32"/>
        <end position="142"/>
    </location>
</feature>
<comment type="catalytic activity">
    <reaction evidence="2">
        <text>thiamine phosphate + ATP = thiamine diphosphate + ADP</text>
        <dbReference type="Rhea" id="RHEA:15913"/>
        <dbReference type="ChEBI" id="CHEBI:30616"/>
        <dbReference type="ChEBI" id="CHEBI:37575"/>
        <dbReference type="ChEBI" id="CHEBI:58937"/>
        <dbReference type="ChEBI" id="CHEBI:456216"/>
        <dbReference type="EC" id="2.7.4.16"/>
    </reaction>
</comment>
<dbReference type="InterPro" id="IPR010918">
    <property type="entry name" value="PurM-like_C_dom"/>
</dbReference>
<feature type="binding site" evidence="2">
    <location>
        <position position="34"/>
    </location>
    <ligand>
        <name>Mg(2+)</name>
        <dbReference type="ChEBI" id="CHEBI:18420"/>
        <label>3</label>
    </ligand>
</feature>
<keyword evidence="1 2" id="KW-0784">Thiamine biosynthesis</keyword>
<dbReference type="Pfam" id="PF02769">
    <property type="entry name" value="AIRS_C"/>
    <property type="match status" value="1"/>
</dbReference>
<comment type="pathway">
    <text evidence="2">Cofactor biosynthesis; thiamine diphosphate biosynthesis; thiamine diphosphate from thiamine phosphate: step 1/1.</text>
</comment>
<evidence type="ECO:0000313" key="5">
    <source>
        <dbReference type="EMBL" id="EIC22522.1"/>
    </source>
</evidence>
<keyword evidence="6" id="KW-1185">Reference proteome</keyword>
<dbReference type="InterPro" id="IPR036676">
    <property type="entry name" value="PurM-like_C_sf"/>
</dbReference>
<keyword evidence="2" id="KW-0808">Transferase</keyword>
<dbReference type="Gene3D" id="3.90.650.10">
    <property type="entry name" value="PurM-like C-terminal domain"/>
    <property type="match status" value="1"/>
</dbReference>
<dbReference type="Gene3D" id="3.30.1330.10">
    <property type="entry name" value="PurM-like, N-terminal domain"/>
    <property type="match status" value="1"/>
</dbReference>
<feature type="binding site" evidence="2">
    <location>
        <position position="79"/>
    </location>
    <ligand>
        <name>Mg(2+)</name>
        <dbReference type="ChEBI" id="CHEBI:18420"/>
        <label>2</label>
    </ligand>
</feature>
<dbReference type="PANTHER" id="PTHR30270">
    <property type="entry name" value="THIAMINE-MONOPHOSPHATE KINASE"/>
    <property type="match status" value="1"/>
</dbReference>
<dbReference type="EMBL" id="JH603169">
    <property type="protein sequence ID" value="EIC22522.1"/>
    <property type="molecule type" value="Genomic_DNA"/>
</dbReference>
<comment type="function">
    <text evidence="2">Catalyzes the ATP-dependent phosphorylation of thiamine-monophosphate (TMP) to form thiamine-pyrophosphate (TPP), the active form of vitamin B1.</text>
</comment>
<protein>
    <recommendedName>
        <fullName evidence="2">Thiamine-monophosphate kinase</fullName>
        <shortName evidence="2">TMP kinase</shortName>
        <shortName evidence="2">Thiamine-phosphate kinase</shortName>
        <ecNumber evidence="2">2.7.4.16</ecNumber>
    </recommendedName>
</protein>
<evidence type="ECO:0000256" key="2">
    <source>
        <dbReference type="HAMAP-Rule" id="MF_02128"/>
    </source>
</evidence>
<dbReference type="SUPFAM" id="SSF55326">
    <property type="entry name" value="PurM N-terminal domain-like"/>
    <property type="match status" value="1"/>
</dbReference>
<dbReference type="UniPathway" id="UPA00060">
    <property type="reaction ID" value="UER00142"/>
</dbReference>
<dbReference type="STRING" id="631362.Thi970DRAFT_02789"/>
<dbReference type="GO" id="GO:0009228">
    <property type="term" value="P:thiamine biosynthetic process"/>
    <property type="evidence" value="ECO:0007669"/>
    <property type="project" value="UniProtKB-KW"/>
</dbReference>
<feature type="binding site" evidence="2">
    <location>
        <position position="150"/>
    </location>
    <ligand>
        <name>ATP</name>
        <dbReference type="ChEBI" id="CHEBI:30616"/>
    </ligand>
</feature>
<feature type="binding site" evidence="2">
    <location>
        <position position="51"/>
    </location>
    <ligand>
        <name>Mg(2+)</name>
        <dbReference type="ChEBI" id="CHEBI:18420"/>
        <label>2</label>
    </ligand>
</feature>
<feature type="binding site" evidence="2">
    <location>
        <position position="79"/>
    </location>
    <ligand>
        <name>Mg(2+)</name>
        <dbReference type="ChEBI" id="CHEBI:18420"/>
        <label>3</label>
    </ligand>
</feature>
<evidence type="ECO:0000259" key="4">
    <source>
        <dbReference type="Pfam" id="PF02769"/>
    </source>
</evidence>
<keyword evidence="2" id="KW-0547">Nucleotide-binding</keyword>
<feature type="domain" description="PurM-like C-terminal" evidence="4">
    <location>
        <begin position="155"/>
        <end position="309"/>
    </location>
</feature>